<dbReference type="RefSeq" id="WP_155099702.1">
    <property type="nucleotide sequence ID" value="NZ_WMKA01000038.1"/>
</dbReference>
<feature type="compositionally biased region" description="Low complexity" evidence="1">
    <location>
        <begin position="62"/>
        <end position="72"/>
    </location>
</feature>
<dbReference type="SUPFAM" id="SSF52540">
    <property type="entry name" value="P-loop containing nucleoside triphosphate hydrolases"/>
    <property type="match status" value="1"/>
</dbReference>
<dbReference type="EMBL" id="WMKA01000038">
    <property type="protein sequence ID" value="MTG90118.1"/>
    <property type="molecule type" value="Genomic_DNA"/>
</dbReference>
<name>A0A6N7ZLU3_9MICO</name>
<gene>
    <name evidence="2" type="ORF">GJV82_14355</name>
</gene>
<dbReference type="Proteomes" id="UP000440668">
    <property type="component" value="Unassembled WGS sequence"/>
</dbReference>
<organism evidence="2 3">
    <name type="scientific">Cellulosimicrobium composti</name>
    <dbReference type="NCBI Taxonomy" id="2672572"/>
    <lineage>
        <taxon>Bacteria</taxon>
        <taxon>Bacillati</taxon>
        <taxon>Actinomycetota</taxon>
        <taxon>Actinomycetes</taxon>
        <taxon>Micrococcales</taxon>
        <taxon>Promicromonosporaceae</taxon>
        <taxon>Cellulosimicrobium</taxon>
    </lineage>
</organism>
<protein>
    <recommendedName>
        <fullName evidence="4">CobQ/CobB/MinD/ParA nucleotide binding domain-containing protein</fullName>
    </recommendedName>
</protein>
<comment type="caution">
    <text evidence="2">The sequence shown here is derived from an EMBL/GenBank/DDBJ whole genome shotgun (WGS) entry which is preliminary data.</text>
</comment>
<evidence type="ECO:0000313" key="3">
    <source>
        <dbReference type="Proteomes" id="UP000440668"/>
    </source>
</evidence>
<evidence type="ECO:0000313" key="2">
    <source>
        <dbReference type="EMBL" id="MTG90118.1"/>
    </source>
</evidence>
<proteinExistence type="predicted"/>
<evidence type="ECO:0000256" key="1">
    <source>
        <dbReference type="SAM" id="MobiDB-lite"/>
    </source>
</evidence>
<accession>A0A6N7ZLU3</accession>
<evidence type="ECO:0008006" key="4">
    <source>
        <dbReference type="Google" id="ProtNLM"/>
    </source>
</evidence>
<dbReference type="AlphaFoldDB" id="A0A6N7ZLU3"/>
<feature type="compositionally biased region" description="Pro residues" evidence="1">
    <location>
        <begin position="73"/>
        <end position="82"/>
    </location>
</feature>
<dbReference type="Gene3D" id="3.40.50.300">
    <property type="entry name" value="P-loop containing nucleotide triphosphate hydrolases"/>
    <property type="match status" value="1"/>
</dbReference>
<dbReference type="InterPro" id="IPR027417">
    <property type="entry name" value="P-loop_NTPase"/>
</dbReference>
<sequence length="425" mass="44220">MTDEQPVGFEVLAGGVRRNAPTVEAAPAEPPVVDELEDDVVRRQVVPANAGPVVLPPPPATVPASAEAQPDAGPVPPAPAPAPARRLMEAATSASSTVPAPTALRAQRGWRGALARTGLPIAPGAAERVAREEEAARRALLLDAERVVRQATWTRAVAVLVGNKKGGTGKTPLSITLGGIISAIRGGGVGIVEVSDDPGTLGLRAEGTPALGLGEFVRDVDQLTTRGQVVGYTAPQTSFASVIGTAVDRPRPQLTYDAVVSVAAKLDEYFEVRVMDSGNVPSSGAFKGAADTADVLVIPVMLAGDSTLDALGMLEELRTTESGRRLAQTAIAVVMDDGRPQTAAMEEAVRAELEAAGVRTFHRLPYDAHIAGRGEITLDQVNPHAREALTLLAADVIRALTVAAVPQGRRVQTIRAAETVEERSR</sequence>
<feature type="region of interest" description="Disordered" evidence="1">
    <location>
        <begin position="52"/>
        <end position="84"/>
    </location>
</feature>
<reference evidence="2 3" key="1">
    <citation type="submission" date="2019-11" db="EMBL/GenBank/DDBJ databases">
        <title>Cellulosimicrobium composti sp. nov. isolated from a compost.</title>
        <authorList>
            <person name="Yang Y."/>
        </authorList>
    </citation>
    <scope>NUCLEOTIDE SEQUENCE [LARGE SCALE GENOMIC DNA]</scope>
    <source>
        <strain evidence="2 3">BIT-GX5</strain>
    </source>
</reference>